<protein>
    <submittedName>
        <fullName evidence="3">Unannotated protein</fullName>
    </submittedName>
</protein>
<gene>
    <name evidence="3" type="ORF">UFOPK2399_00776</name>
</gene>
<dbReference type="PANTHER" id="PTHR43000">
    <property type="entry name" value="DTDP-D-GLUCOSE 4,6-DEHYDRATASE-RELATED"/>
    <property type="match status" value="1"/>
</dbReference>
<dbReference type="Pfam" id="PF01370">
    <property type="entry name" value="Epimerase"/>
    <property type="match status" value="1"/>
</dbReference>
<comment type="similarity">
    <text evidence="1">Belongs to the NAD(P)-dependent epimerase/dehydratase family.</text>
</comment>
<reference evidence="3" key="1">
    <citation type="submission" date="2020-05" db="EMBL/GenBank/DDBJ databases">
        <authorList>
            <person name="Chiriac C."/>
            <person name="Salcher M."/>
            <person name="Ghai R."/>
            <person name="Kavagutti S V."/>
        </authorList>
    </citation>
    <scope>NUCLEOTIDE SEQUENCE</scope>
</reference>
<organism evidence="3">
    <name type="scientific">freshwater metagenome</name>
    <dbReference type="NCBI Taxonomy" id="449393"/>
    <lineage>
        <taxon>unclassified sequences</taxon>
        <taxon>metagenomes</taxon>
        <taxon>ecological metagenomes</taxon>
    </lineage>
</organism>
<accession>A0A6J6NZ44</accession>
<evidence type="ECO:0000313" key="3">
    <source>
        <dbReference type="EMBL" id="CAB4691889.1"/>
    </source>
</evidence>
<dbReference type="SUPFAM" id="SSF51735">
    <property type="entry name" value="NAD(P)-binding Rossmann-fold domains"/>
    <property type="match status" value="1"/>
</dbReference>
<feature type="domain" description="NAD-dependent epimerase/dehydratase" evidence="2">
    <location>
        <begin position="6"/>
        <end position="188"/>
    </location>
</feature>
<evidence type="ECO:0000259" key="2">
    <source>
        <dbReference type="Pfam" id="PF01370"/>
    </source>
</evidence>
<dbReference type="InterPro" id="IPR001509">
    <property type="entry name" value="Epimerase_deHydtase"/>
</dbReference>
<name>A0A6J6NZ44_9ZZZZ</name>
<dbReference type="InterPro" id="IPR036291">
    <property type="entry name" value="NAD(P)-bd_dom_sf"/>
</dbReference>
<sequence length="271" mass="29472">MVTAEAVDLRDGDAVARAIGNAKPEWVFHLAAHGAYSWQTDRRRIIETNVIGTINVVDAAGRAGATAIVNAGSSSEYGDKDHAPSESEIVEPNSDYAVAKAAATHYVTLAAHRDGLPTCTLRLYSVFGPWEEPGRLIPALVVHALRGELPPLVDPAIARDFVYVDDVVDAFISAARDGVSPGEVFNVGSGVETTIGAAVELTRQVFALDVEPQWGSMEGRAWDLRTWVSNPARIEAVLGWKPRVSFADGLARTAEWLREHEEFWPRYDVRA</sequence>
<evidence type="ECO:0000256" key="1">
    <source>
        <dbReference type="ARBA" id="ARBA00007637"/>
    </source>
</evidence>
<proteinExistence type="inferred from homology"/>
<dbReference type="AlphaFoldDB" id="A0A6J6NZ44"/>
<dbReference type="EMBL" id="CAEZXP010000001">
    <property type="protein sequence ID" value="CAB4691889.1"/>
    <property type="molecule type" value="Genomic_DNA"/>
</dbReference>
<dbReference type="Gene3D" id="3.40.50.720">
    <property type="entry name" value="NAD(P)-binding Rossmann-like Domain"/>
    <property type="match status" value="1"/>
</dbReference>